<evidence type="ECO:0000256" key="1">
    <source>
        <dbReference type="ARBA" id="ARBA00004141"/>
    </source>
</evidence>
<evidence type="ECO:0000256" key="4">
    <source>
        <dbReference type="ARBA" id="ARBA00022692"/>
    </source>
</evidence>
<dbReference type="PRINTS" id="PR01439">
    <property type="entry name" value="CELLSNTHASEA"/>
</dbReference>
<dbReference type="AlphaFoldDB" id="A0A974S9P1"/>
<evidence type="ECO:0000259" key="7">
    <source>
        <dbReference type="Pfam" id="PF00535"/>
    </source>
</evidence>
<protein>
    <submittedName>
        <fullName evidence="8">Glycosyltransferase</fullName>
    </submittedName>
</protein>
<dbReference type="SUPFAM" id="SSF53448">
    <property type="entry name" value="Nucleotide-diphospho-sugar transferases"/>
    <property type="match status" value="1"/>
</dbReference>
<organism evidence="8">
    <name type="scientific">Phenylobacterium glaciei</name>
    <dbReference type="NCBI Taxonomy" id="2803784"/>
    <lineage>
        <taxon>Bacteria</taxon>
        <taxon>Pseudomonadati</taxon>
        <taxon>Pseudomonadota</taxon>
        <taxon>Alphaproteobacteria</taxon>
        <taxon>Caulobacterales</taxon>
        <taxon>Caulobacteraceae</taxon>
        <taxon>Phenylobacterium</taxon>
    </lineage>
</organism>
<dbReference type="InterPro" id="IPR003919">
    <property type="entry name" value="Cell_synth_A"/>
</dbReference>
<keyword evidence="5" id="KW-1133">Transmembrane helix</keyword>
<keyword evidence="6" id="KW-0472">Membrane</keyword>
<dbReference type="InterPro" id="IPR029044">
    <property type="entry name" value="Nucleotide-diphossugar_trans"/>
</dbReference>
<dbReference type="PANTHER" id="PTHR43867:SF2">
    <property type="entry name" value="CELLULOSE SYNTHASE CATALYTIC SUBUNIT A [UDP-FORMING]"/>
    <property type="match status" value="1"/>
</dbReference>
<gene>
    <name evidence="8" type="ORF">JKL49_08025</name>
</gene>
<keyword evidence="2" id="KW-0328">Glycosyltransferase</keyword>
<dbReference type="GO" id="GO:0006011">
    <property type="term" value="P:UDP-alpha-D-glucose metabolic process"/>
    <property type="evidence" value="ECO:0007669"/>
    <property type="project" value="InterPro"/>
</dbReference>
<evidence type="ECO:0000256" key="5">
    <source>
        <dbReference type="ARBA" id="ARBA00022989"/>
    </source>
</evidence>
<dbReference type="GO" id="GO:0035438">
    <property type="term" value="F:cyclic-di-GMP binding"/>
    <property type="evidence" value="ECO:0007669"/>
    <property type="project" value="InterPro"/>
</dbReference>
<comment type="subcellular location">
    <subcellularLocation>
        <location evidence="1">Membrane</location>
        <topology evidence="1">Multi-pass membrane protein</topology>
    </subcellularLocation>
</comment>
<name>A0A974S9P1_9CAUL</name>
<keyword evidence="4" id="KW-0812">Transmembrane</keyword>
<feature type="domain" description="Glycosyltransferase 2-like" evidence="7">
    <location>
        <begin position="16"/>
        <end position="128"/>
    </location>
</feature>
<dbReference type="Gene3D" id="3.90.550.10">
    <property type="entry name" value="Spore Coat Polysaccharide Biosynthesis Protein SpsA, Chain A"/>
    <property type="match status" value="1"/>
</dbReference>
<dbReference type="PANTHER" id="PTHR43867">
    <property type="entry name" value="CELLULOSE SYNTHASE CATALYTIC SUBUNIT A [UDP-FORMING]"/>
    <property type="match status" value="1"/>
</dbReference>
<dbReference type="GO" id="GO:0016759">
    <property type="term" value="F:cellulose synthase activity"/>
    <property type="evidence" value="ECO:0007669"/>
    <property type="project" value="InterPro"/>
</dbReference>
<evidence type="ECO:0000256" key="3">
    <source>
        <dbReference type="ARBA" id="ARBA00022679"/>
    </source>
</evidence>
<reference evidence="8" key="1">
    <citation type="submission" date="2021-01" db="EMBL/GenBank/DDBJ databases">
        <title>Genome sequence of Phenylobacterium sp. 20VBR1 isolated from a valley glaceir, Ny-Alesund, Svalbard.</title>
        <authorList>
            <person name="Thomas F.A."/>
            <person name="Krishnan K.P."/>
            <person name="Sinha R.K."/>
        </authorList>
    </citation>
    <scope>NUCLEOTIDE SEQUENCE</scope>
    <source>
        <strain evidence="8">20VBR1</strain>
    </source>
</reference>
<dbReference type="GO" id="GO:0005886">
    <property type="term" value="C:plasma membrane"/>
    <property type="evidence" value="ECO:0007669"/>
    <property type="project" value="TreeGrafter"/>
</dbReference>
<accession>A0A974S9P1</accession>
<proteinExistence type="predicted"/>
<evidence type="ECO:0000256" key="2">
    <source>
        <dbReference type="ARBA" id="ARBA00022676"/>
    </source>
</evidence>
<evidence type="ECO:0000256" key="6">
    <source>
        <dbReference type="ARBA" id="ARBA00023136"/>
    </source>
</evidence>
<keyword evidence="3" id="KW-0808">Transferase</keyword>
<evidence type="ECO:0000313" key="8">
    <source>
        <dbReference type="EMBL" id="QQZ51091.1"/>
    </source>
</evidence>
<dbReference type="Pfam" id="PF00535">
    <property type="entry name" value="Glycos_transf_2"/>
    <property type="match status" value="1"/>
</dbReference>
<dbReference type="InterPro" id="IPR050321">
    <property type="entry name" value="Glycosyltr_2/OpgH_subfam"/>
</dbReference>
<dbReference type="InterPro" id="IPR001173">
    <property type="entry name" value="Glyco_trans_2-like"/>
</dbReference>
<sequence>MRPLVGAPETWPTVDIFIPTYNESLEIVQDTVLAALTIDYPPERRRIYLLDDGRRPEFKAFAEATGVGYITRPDNHHAKAGNLNNALKQTDGELVCIFDADHVATRAFLQMTLGWFQADPRLALLQTPTSFTRPIRSSGTCSR</sequence>
<dbReference type="EMBL" id="CP068570">
    <property type="protein sequence ID" value="QQZ51091.1"/>
    <property type="molecule type" value="Genomic_DNA"/>
</dbReference>